<dbReference type="eggNOG" id="COG0433">
    <property type="taxonomic scope" value="Bacteria"/>
</dbReference>
<dbReference type="InterPro" id="IPR027417">
    <property type="entry name" value="P-loop_NTPase"/>
</dbReference>
<protein>
    <recommendedName>
        <fullName evidence="1">Helicase HerA central domain-containing protein</fullName>
    </recommendedName>
</protein>
<dbReference type="PANTHER" id="PTHR42957">
    <property type="entry name" value="HELICASE MJ1565-RELATED"/>
    <property type="match status" value="1"/>
</dbReference>
<proteinExistence type="predicted"/>
<dbReference type="Gene3D" id="3.40.50.300">
    <property type="entry name" value="P-loop containing nucleotide triphosphate hydrolases"/>
    <property type="match status" value="2"/>
</dbReference>
<evidence type="ECO:0000313" key="3">
    <source>
        <dbReference type="Proteomes" id="UP000006621"/>
    </source>
</evidence>
<dbReference type="Proteomes" id="UP000006621">
    <property type="component" value="Chromosome"/>
</dbReference>
<dbReference type="InterPro" id="IPR002789">
    <property type="entry name" value="HerA_central"/>
</dbReference>
<dbReference type="Pfam" id="PF01935">
    <property type="entry name" value="DUF87"/>
    <property type="match status" value="1"/>
</dbReference>
<dbReference type="RefSeq" id="WP_013887198.1">
    <property type="nucleotide sequence ID" value="NC_015672.1"/>
</dbReference>
<reference evidence="2 3" key="1">
    <citation type="journal article" date="2011" name="Stand. Genomic Sci.">
        <title>Genome sequence of the moderately thermophilic halophile Flexistipes sinusarabici strain (MAS10).</title>
        <authorList>
            <person name="Lapidus A."/>
            <person name="Chertkov O."/>
            <person name="Nolan M."/>
            <person name="Lucas S."/>
            <person name="Hammon N."/>
            <person name="Deshpande S."/>
            <person name="Cheng J.F."/>
            <person name="Tapia R."/>
            <person name="Han C."/>
            <person name="Goodwin L."/>
            <person name="Pitluck S."/>
            <person name="Liolios K."/>
            <person name="Pagani I."/>
            <person name="Ivanova N."/>
            <person name="Huntemann M."/>
            <person name="Mavromatis K."/>
            <person name="Mikhailova N."/>
            <person name="Pati A."/>
            <person name="Chen A."/>
            <person name="Palaniappan K."/>
            <person name="Land M."/>
            <person name="Hauser L."/>
            <person name="Brambilla E.M."/>
            <person name="Rohde M."/>
            <person name="Abt B."/>
            <person name="Spring S."/>
            <person name="Goker M."/>
            <person name="Bristow J."/>
            <person name="Eisen J.A."/>
            <person name="Markowitz V."/>
            <person name="Hugenholtz P."/>
            <person name="Kyrpides N.C."/>
            <person name="Klenk H.P."/>
            <person name="Woyke T."/>
        </authorList>
    </citation>
    <scope>NUCLEOTIDE SEQUENCE [LARGE SCALE GENOMIC DNA]</scope>
    <source>
        <strain evidence="3">DSM 4947 / MAS 10</strain>
    </source>
</reference>
<accession>F8E5I9</accession>
<name>F8E5I9_FLESM</name>
<reference evidence="3" key="2">
    <citation type="submission" date="2011-06" db="EMBL/GenBank/DDBJ databases">
        <title>The complete genome of Flexistipes sinusarabici DSM 4947.</title>
        <authorList>
            <person name="Lucas S."/>
            <person name="Han J."/>
            <person name="Lapidus A."/>
            <person name="Bruce D."/>
            <person name="Goodwin L."/>
            <person name="Pitluck S."/>
            <person name="Peters L."/>
            <person name="Kyrpides N."/>
            <person name="Mavromatis K."/>
            <person name="Ivanova N."/>
            <person name="Mikhailova N."/>
            <person name="Chertkov O."/>
            <person name="Detter J.C."/>
            <person name="Tapia R."/>
            <person name="Han C."/>
            <person name="Land M."/>
            <person name="Hauser L."/>
            <person name="Markowitz V."/>
            <person name="Cheng J.-F."/>
            <person name="Hugenholtz P."/>
            <person name="Woyke T."/>
            <person name="Wu D."/>
            <person name="Spring S."/>
            <person name="Schroeder M."/>
            <person name="Brambilla E."/>
            <person name="Klenk H.-P."/>
            <person name="Eisen J.A."/>
        </authorList>
    </citation>
    <scope>NUCLEOTIDE SEQUENCE [LARGE SCALE GENOMIC DNA]</scope>
    <source>
        <strain evidence="3">DSM 4947 / MAS 10</strain>
    </source>
</reference>
<feature type="domain" description="Helicase HerA central" evidence="1">
    <location>
        <begin position="214"/>
        <end position="261"/>
    </location>
</feature>
<dbReference type="EMBL" id="CP002858">
    <property type="protein sequence ID" value="AEI15752.1"/>
    <property type="molecule type" value="Genomic_DNA"/>
</dbReference>
<dbReference type="AlphaFoldDB" id="F8E5I9"/>
<evidence type="ECO:0000259" key="1">
    <source>
        <dbReference type="Pfam" id="PF01935"/>
    </source>
</evidence>
<sequence>MLENKLKEILNVDIFKEGRKNELFVGRPFYLDYESAQILVSDAWKHRVNGIPQGAFLLAFYDGEDGVEEAVLLRALTPSKLPTDMDVVSSMIEYYKEGADISGRAGSNNKSRLDDFTRYEFSFSGLQCRVIGSFYKLKTNIVQDGEEIENETLEFGADLENFYSANNYSVYKATGQVLRKIVNQRDGSVMAGNENEFKIGSVRYSSSRRFQSISEDVEVYISPQDFIGKRTAAFGMTRTGKSNTIKKLIEATAEISNKATVKNLPDIPEGVNPFNKEGAPIYPIGQIIFDINGEYANPNLQDEGTAIYELYKDKVFRYSVLEKPGFRVMKVNFYKEIENGFDLIRGYLENKNITGDYVNNFSAVDLSMPEDYSTDFSSKNRVDRIRAAYLCCLYKAGFKEPSDFKVKFKGNKEIDKEIGKNGIDPSKSVTLKEACLWFEWVWKNYEEDFFKNYEKNKGHEWADDDLKALLVFLTGYKKPSEKNSVSGYKKIRAKELHDLHTNIAKDSFDVEIPKLLRAGNIVIVDLSQGSPTVQSIFSERICRSIFTDSMGKFVDNKPNNFIQFYFEEAHNLFPKKEDKDLSHIYNRLAKEGAKLHLGLIYATQEVSSISSNILKNTQNWFIAHLNNEDELKELKKYYDFSDFIASLIKFSSGNDKGFVRMKTYTNPFVVPVQVDRFLANKEH</sequence>
<dbReference type="OrthoDB" id="9806951at2"/>
<dbReference type="HOGENOM" id="CLU_412596_0_0_0"/>
<dbReference type="SUPFAM" id="SSF52540">
    <property type="entry name" value="P-loop containing nucleoside triphosphate hydrolases"/>
    <property type="match status" value="1"/>
</dbReference>
<evidence type="ECO:0000313" key="2">
    <source>
        <dbReference type="EMBL" id="AEI15752.1"/>
    </source>
</evidence>
<keyword evidence="3" id="KW-1185">Reference proteome</keyword>
<gene>
    <name evidence="2" type="ordered locus">Flexsi_2127</name>
</gene>
<dbReference type="InterPro" id="IPR008571">
    <property type="entry name" value="HerA-like"/>
</dbReference>
<dbReference type="STRING" id="717231.Flexsi_2127"/>
<dbReference type="KEGG" id="fsi:Flexsi_2127"/>
<organism evidence="2 3">
    <name type="scientific">Flexistipes sinusarabici (strain ATCC 49648 / DSM 4947 / MAS 10)</name>
    <dbReference type="NCBI Taxonomy" id="717231"/>
    <lineage>
        <taxon>Bacteria</taxon>
        <taxon>Pseudomonadati</taxon>
        <taxon>Deferribacterota</taxon>
        <taxon>Deferribacteres</taxon>
        <taxon>Deferribacterales</taxon>
        <taxon>Flexistipitaceae</taxon>
        <taxon>Flexistipes</taxon>
    </lineage>
</organism>
<dbReference type="PANTHER" id="PTHR42957:SF1">
    <property type="entry name" value="HELICASE MJ1565-RELATED"/>
    <property type="match status" value="1"/>
</dbReference>